<sequence length="220" mass="24480">MEDKLASLEQALSQDINALGLSKPVSLQDLTAALHLKDQAATTDQSLSEFLQRAPATLIIRTYRASEQDSTETDALVGAVMTLAKRVQCPRLATLEVELRRALVPADFPIVAAHSSLAGAQPKLALVEFGGRYYQPGASPPEVLNRWEVCEDLARQLAERSLETEKGKYAHLSREAILEQYLQRLFRTGWGADEEMKWVVHRTAAMLKWPVPKEAQFTPQ</sequence>
<reference evidence="2" key="1">
    <citation type="submission" date="2016-11" db="EMBL/GenBank/DDBJ databases">
        <authorList>
            <person name="Varghese N."/>
            <person name="Submissions S."/>
        </authorList>
    </citation>
    <scope>NUCLEOTIDE SEQUENCE [LARGE SCALE GENOMIC DNA]</scope>
    <source>
        <strain evidence="2">Sac-22</strain>
    </source>
</reference>
<dbReference type="EMBL" id="FRCX01000023">
    <property type="protein sequence ID" value="SHN44617.1"/>
    <property type="molecule type" value="Genomic_DNA"/>
</dbReference>
<gene>
    <name evidence="1" type="ORF">SAMN05192549_12326</name>
</gene>
<proteinExistence type="predicted"/>
<dbReference type="Proteomes" id="UP000184339">
    <property type="component" value="Unassembled WGS sequence"/>
</dbReference>
<dbReference type="STRING" id="551987.SAMN05192549_12326"/>
<evidence type="ECO:0000313" key="2">
    <source>
        <dbReference type="Proteomes" id="UP000184339"/>
    </source>
</evidence>
<keyword evidence="2" id="KW-1185">Reference proteome</keyword>
<protein>
    <submittedName>
        <fullName evidence="1">Uncharacterized protein</fullName>
    </submittedName>
</protein>
<dbReference type="RefSeq" id="WP_072790762.1">
    <property type="nucleotide sequence ID" value="NZ_FRCX01000023.1"/>
</dbReference>
<accession>A0A1M7RE77</accession>
<organism evidence="1 2">
    <name type="scientific">Duganella sacchari</name>
    <dbReference type="NCBI Taxonomy" id="551987"/>
    <lineage>
        <taxon>Bacteria</taxon>
        <taxon>Pseudomonadati</taxon>
        <taxon>Pseudomonadota</taxon>
        <taxon>Betaproteobacteria</taxon>
        <taxon>Burkholderiales</taxon>
        <taxon>Oxalobacteraceae</taxon>
        <taxon>Telluria group</taxon>
        <taxon>Duganella</taxon>
    </lineage>
</organism>
<dbReference type="OrthoDB" id="8910207at2"/>
<dbReference type="AlphaFoldDB" id="A0A1M7RE77"/>
<name>A0A1M7RE77_9BURK</name>
<evidence type="ECO:0000313" key="1">
    <source>
        <dbReference type="EMBL" id="SHN44617.1"/>
    </source>
</evidence>